<feature type="domain" description="Transketolase N-terminal" evidence="4">
    <location>
        <begin position="24"/>
        <end position="285"/>
    </location>
</feature>
<organism evidence="5 6">
    <name type="scientific">Mogibacterium kristiansenii</name>
    <dbReference type="NCBI Taxonomy" id="2606708"/>
    <lineage>
        <taxon>Bacteria</taxon>
        <taxon>Bacillati</taxon>
        <taxon>Bacillota</taxon>
        <taxon>Clostridia</taxon>
        <taxon>Peptostreptococcales</taxon>
        <taxon>Anaerovoracaceae</taxon>
        <taxon>Mogibacterium</taxon>
    </lineage>
</organism>
<gene>
    <name evidence="5" type="ORF">FYJ65_08065</name>
</gene>
<evidence type="ECO:0000313" key="5">
    <source>
        <dbReference type="EMBL" id="MST71258.1"/>
    </source>
</evidence>
<dbReference type="SUPFAM" id="SSF52518">
    <property type="entry name" value="Thiamin diphosphate-binding fold (THDP-binding)"/>
    <property type="match status" value="1"/>
</dbReference>
<dbReference type="PANTHER" id="PTHR47514:SF1">
    <property type="entry name" value="TRANSKETOLASE N-TERMINAL SECTION-RELATED"/>
    <property type="match status" value="1"/>
</dbReference>
<dbReference type="InterPro" id="IPR029061">
    <property type="entry name" value="THDP-binding"/>
</dbReference>
<keyword evidence="3" id="KW-0786">Thiamine pyrophosphate</keyword>
<evidence type="ECO:0000256" key="3">
    <source>
        <dbReference type="ARBA" id="ARBA00023052"/>
    </source>
</evidence>
<evidence type="ECO:0000256" key="2">
    <source>
        <dbReference type="ARBA" id="ARBA00007131"/>
    </source>
</evidence>
<dbReference type="PANTHER" id="PTHR47514">
    <property type="entry name" value="TRANSKETOLASE N-TERMINAL SECTION-RELATED"/>
    <property type="match status" value="1"/>
</dbReference>
<name>A0A6N7XJ59_9FIRM</name>
<dbReference type="RefSeq" id="WP_154554822.1">
    <property type="nucleotide sequence ID" value="NZ_JBJESO010000024.1"/>
</dbReference>
<dbReference type="Pfam" id="PF00456">
    <property type="entry name" value="Transketolase_N"/>
    <property type="match status" value="1"/>
</dbReference>
<dbReference type="Proteomes" id="UP000469424">
    <property type="component" value="Unassembled WGS sequence"/>
</dbReference>
<evidence type="ECO:0000313" key="6">
    <source>
        <dbReference type="Proteomes" id="UP000469424"/>
    </source>
</evidence>
<dbReference type="InterPro" id="IPR005474">
    <property type="entry name" value="Transketolase_N"/>
</dbReference>
<keyword evidence="6" id="KW-1185">Reference proteome</keyword>
<protein>
    <submittedName>
        <fullName evidence="5">Transketolase</fullName>
    </submittedName>
</protein>
<reference evidence="5 6" key="1">
    <citation type="submission" date="2019-08" db="EMBL/GenBank/DDBJ databases">
        <title>In-depth cultivation of the pig gut microbiome towards novel bacterial diversity and tailored functional studies.</title>
        <authorList>
            <person name="Wylensek D."/>
            <person name="Hitch T.C.A."/>
            <person name="Clavel T."/>
        </authorList>
    </citation>
    <scope>NUCLEOTIDE SEQUENCE [LARGE SCALE GENOMIC DNA]</scope>
    <source>
        <strain evidence="5 6">WCA-MUC-591-APC-4B</strain>
    </source>
</reference>
<dbReference type="EMBL" id="VUNA01000018">
    <property type="protein sequence ID" value="MST71258.1"/>
    <property type="molecule type" value="Genomic_DNA"/>
</dbReference>
<dbReference type="CDD" id="cd02012">
    <property type="entry name" value="TPP_TK"/>
    <property type="match status" value="1"/>
</dbReference>
<evidence type="ECO:0000256" key="1">
    <source>
        <dbReference type="ARBA" id="ARBA00001964"/>
    </source>
</evidence>
<accession>A0A6N7XJ59</accession>
<dbReference type="Gene3D" id="3.40.50.970">
    <property type="match status" value="1"/>
</dbReference>
<proteinExistence type="inferred from homology"/>
<comment type="caution">
    <text evidence="5">The sequence shown here is derived from an EMBL/GenBank/DDBJ whole genome shotgun (WGS) entry which is preliminary data.</text>
</comment>
<dbReference type="AlphaFoldDB" id="A0A6N7XJ59"/>
<comment type="cofactor">
    <cofactor evidence="1">
        <name>thiamine diphosphate</name>
        <dbReference type="ChEBI" id="CHEBI:58937"/>
    </cofactor>
</comment>
<sequence length="288" mass="31427">MNLCLHKQEQEEVVSNRNYDELKETARKIRVDVIRAIHEAGSGHPGGSLSATDILTALYFDTMNINPENPKMEGRDKFVLSKGHAVPALYATLAERGFYDVEEMMTLRKIGSHFQGHPNMHKVPGLEMSTGSLGQGFSVAVGMATAGKMDGNPGRVYALCGDGELQEGIIWEAALSAAHRNLDNLVLIVDWNGLQIDGKVDDVKKVTPLSGKFQTFGWHVINVDGHSFPEILAALDEAKTVKGQPTAIIAKTHKGHGVSFMEDQAGWHGKAPNDEQFRQAMEELGGVQ</sequence>
<evidence type="ECO:0000259" key="4">
    <source>
        <dbReference type="Pfam" id="PF00456"/>
    </source>
</evidence>
<comment type="similarity">
    <text evidence="2">Belongs to the transketolase family.</text>
</comment>